<proteinExistence type="predicted"/>
<dbReference type="Proteomes" id="UP000321389">
    <property type="component" value="Chromosome"/>
</dbReference>
<feature type="transmembrane region" description="Helical" evidence="1">
    <location>
        <begin position="24"/>
        <end position="50"/>
    </location>
</feature>
<dbReference type="EMBL" id="CP042301">
    <property type="protein sequence ID" value="QDZ01050.2"/>
    <property type="molecule type" value="Genomic_DNA"/>
</dbReference>
<accession>A0A5B8L088</accession>
<dbReference type="InterPro" id="IPR010865">
    <property type="entry name" value="DUF1499"/>
</dbReference>
<dbReference type="AlphaFoldDB" id="A0A5B8L088"/>
<dbReference type="Pfam" id="PF07386">
    <property type="entry name" value="DUF1499"/>
    <property type="match status" value="1"/>
</dbReference>
<sequence>MAAVLMLVAVAAHRYLAMETVAFLWVLGLVAVLALVALGAAFAGFAAVWSDGASGAGRLVRASLLALLTLAPFAVGAWRAYEYPPLVDVATDLTDPPGFRAAAILRDPRANRIVPIDAAAAATIAGSYPEIDGRRYQAAPDRVLEAIRSILARRGWPVVEQRGALPEQGEMTIEALASSYLLRLPADVAIRITDEGETTFVDMRSASHYGAHDLGDNGLRIRRFLADLDALIADLAEPTI</sequence>
<keyword evidence="1" id="KW-1133">Transmembrane helix</keyword>
<name>A0A5B8L088_9HYPH</name>
<keyword evidence="1" id="KW-0472">Membrane</keyword>
<organism evidence="2 3">
    <name type="scientific">Nitratireductor mangrovi</name>
    <dbReference type="NCBI Taxonomy" id="2599600"/>
    <lineage>
        <taxon>Bacteria</taxon>
        <taxon>Pseudomonadati</taxon>
        <taxon>Pseudomonadota</taxon>
        <taxon>Alphaproteobacteria</taxon>
        <taxon>Hyphomicrobiales</taxon>
        <taxon>Phyllobacteriaceae</taxon>
        <taxon>Nitratireductor</taxon>
    </lineage>
</organism>
<evidence type="ECO:0000313" key="2">
    <source>
        <dbReference type="EMBL" id="QDZ01050.2"/>
    </source>
</evidence>
<keyword evidence="3" id="KW-1185">Reference proteome</keyword>
<evidence type="ECO:0000256" key="1">
    <source>
        <dbReference type="SAM" id="Phobius"/>
    </source>
</evidence>
<feature type="transmembrane region" description="Helical" evidence="1">
    <location>
        <begin position="62"/>
        <end position="81"/>
    </location>
</feature>
<keyword evidence="1" id="KW-0812">Transmembrane</keyword>
<dbReference type="KEGG" id="niy:FQ775_12025"/>
<protein>
    <submittedName>
        <fullName evidence="2">DUF1499 domain-containing protein</fullName>
    </submittedName>
</protein>
<gene>
    <name evidence="2" type="ORF">FQ775_12025</name>
</gene>
<evidence type="ECO:0000313" key="3">
    <source>
        <dbReference type="Proteomes" id="UP000321389"/>
    </source>
</evidence>
<reference evidence="2" key="1">
    <citation type="submission" date="2020-04" db="EMBL/GenBank/DDBJ databases">
        <title>Nitratireductor sp. nov. isolated from mangrove soil.</title>
        <authorList>
            <person name="Ye Y."/>
        </authorList>
    </citation>
    <scope>NUCLEOTIDE SEQUENCE</scope>
    <source>
        <strain evidence="2">SY7</strain>
    </source>
</reference>